<dbReference type="InterPro" id="IPR011600">
    <property type="entry name" value="Pept_C14_caspase"/>
</dbReference>
<evidence type="ECO:0000313" key="4">
    <source>
        <dbReference type="EMBL" id="MDH2388188.1"/>
    </source>
</evidence>
<dbReference type="InterPro" id="IPR001680">
    <property type="entry name" value="WD40_rpt"/>
</dbReference>
<dbReference type="EMBL" id="JARWBG010000004">
    <property type="protein sequence ID" value="MDH2388188.1"/>
    <property type="molecule type" value="Genomic_DNA"/>
</dbReference>
<evidence type="ECO:0000256" key="1">
    <source>
        <dbReference type="PROSITE-ProRule" id="PRU00221"/>
    </source>
</evidence>
<gene>
    <name evidence="4" type="ORF">QCN29_05165</name>
</gene>
<accession>A0ABT6HIU7</accession>
<dbReference type="PROSITE" id="PS50294">
    <property type="entry name" value="WD_REPEATS_REGION"/>
    <property type="match status" value="2"/>
</dbReference>
<feature type="repeat" description="WD" evidence="1">
    <location>
        <begin position="615"/>
        <end position="648"/>
    </location>
</feature>
<reference evidence="4 5" key="1">
    <citation type="submission" date="2023-04" db="EMBL/GenBank/DDBJ databases">
        <title>Streptomyces chengmaiensis sp. nov. isolated from the stem of mangrove plant in Hainan.</title>
        <authorList>
            <person name="Huang X."/>
            <person name="Zhou S."/>
            <person name="Chu X."/>
            <person name="Xie Y."/>
            <person name="Lin Y."/>
        </authorList>
    </citation>
    <scope>NUCLEOTIDE SEQUENCE [LARGE SCALE GENOMIC DNA]</scope>
    <source>
        <strain evidence="4 5">HNM0663</strain>
    </source>
</reference>
<dbReference type="RefSeq" id="WP_279926501.1">
    <property type="nucleotide sequence ID" value="NZ_JARWBG010000004.1"/>
</dbReference>
<dbReference type="Proteomes" id="UP001223144">
    <property type="component" value="Unassembled WGS sequence"/>
</dbReference>
<keyword evidence="1" id="KW-0853">WD repeat</keyword>
<dbReference type="PANTHER" id="PTHR19879:SF9">
    <property type="entry name" value="TRANSCRIPTION INITIATION FACTOR TFIID SUBUNIT 5"/>
    <property type="match status" value="1"/>
</dbReference>
<dbReference type="InterPro" id="IPR036322">
    <property type="entry name" value="WD40_repeat_dom_sf"/>
</dbReference>
<protein>
    <submittedName>
        <fullName evidence="4">Caspase family protein</fullName>
    </submittedName>
</protein>
<feature type="compositionally biased region" description="Low complexity" evidence="2">
    <location>
        <begin position="381"/>
        <end position="396"/>
    </location>
</feature>
<evidence type="ECO:0000259" key="3">
    <source>
        <dbReference type="Pfam" id="PF00656"/>
    </source>
</evidence>
<comment type="caution">
    <text evidence="4">The sequence shown here is derived from an EMBL/GenBank/DDBJ whole genome shotgun (WGS) entry which is preliminary data.</text>
</comment>
<dbReference type="CDD" id="cd00200">
    <property type="entry name" value="WD40"/>
    <property type="match status" value="1"/>
</dbReference>
<feature type="compositionally biased region" description="Low complexity" evidence="2">
    <location>
        <begin position="364"/>
        <end position="374"/>
    </location>
</feature>
<dbReference type="Gene3D" id="2.130.10.10">
    <property type="entry name" value="YVTN repeat-like/Quinoprotein amine dehydrogenase"/>
    <property type="match status" value="2"/>
</dbReference>
<dbReference type="NCBIfam" id="NF047832">
    <property type="entry name" value="caspase_w_EACC1"/>
    <property type="match status" value="1"/>
</dbReference>
<dbReference type="SUPFAM" id="SSF52129">
    <property type="entry name" value="Caspase-like"/>
    <property type="match status" value="1"/>
</dbReference>
<dbReference type="PROSITE" id="PS50082">
    <property type="entry name" value="WD_REPEATS_2"/>
    <property type="match status" value="2"/>
</dbReference>
<dbReference type="SUPFAM" id="SSF50978">
    <property type="entry name" value="WD40 repeat-like"/>
    <property type="match status" value="1"/>
</dbReference>
<dbReference type="Gene3D" id="3.40.50.1460">
    <property type="match status" value="1"/>
</dbReference>
<dbReference type="SUPFAM" id="SSF50969">
    <property type="entry name" value="YVTN repeat-like/Quinoprotein amine dehydrogenase"/>
    <property type="match status" value="1"/>
</dbReference>
<sequence length="789" mass="83726">MSGRTSLNGTLPELPPGPRSAFVVTVSAYTDAGLARLRAPAQDAAALKEVLGSSDIGGFDVHGLTDPTAQEIRSGVDDFLAGRGTDELLVVYFSCHGLLDARGRLYFAGVDTRKDRLASSGVEAGWLLERLDECRARCQVVILDCCFSGAFAQGAKAGARDVDLGHRLVGQHGRGRAVLTASRSREYSFEGESLAGTAAPTGSVFTTGLVDGLRTGAADGDSDGYISVEDAFDYAAAYVAERGAEQTPQRWVYGAEGRIWLARTAVRAAVVDDDLPEALRVALDSPLPDVRIGGVRVLGTWLSDEDRDEARSLLARQHLERIAATDNPAVAQAARALLVPPDAAPVSPTPPEAARSTAIPSPLRRTAQPRVVRPAPRRGARPPVVQQPPQGTARPRVTPPPPAPPAQPREAPPSTPVPMAAARVRTGPLHTLPVWDASGTSAEEQRLTAVAIHPTAPDPLVAIVANGGPPQLWSARECRLLRTLHGHDGEVRALAFSPDGDFLATSGFDDTVRLWNTQHWSELRTLADAEAWFPGPLIVDPRSQLLAAVSGNGSVHVWETATGQLVHRIGKDDHGRNPLVEALAFSPDGSALAIGTDAGVVRVVSMGSGKQVARAKCHGGEVTDLAFSPDGRLLVSAGSVDGSIVLWNTGKWRKPRERQVGSGCVDRVTFSPNGRLLAISSGLDIRLLNPDTGKRLATLGQNLGDATEVFAFSHSHQLLAAASTNGEVGIWDPWTAQRLHLLTGGHRIKPSALGFTPGDEHLVTAGHDGVHVWSLRAGRDKVYVWELLR</sequence>
<dbReference type="SMART" id="SM00320">
    <property type="entry name" value="WD40"/>
    <property type="match status" value="7"/>
</dbReference>
<dbReference type="PANTHER" id="PTHR19879">
    <property type="entry name" value="TRANSCRIPTION INITIATION FACTOR TFIID"/>
    <property type="match status" value="1"/>
</dbReference>
<keyword evidence="5" id="KW-1185">Reference proteome</keyword>
<proteinExistence type="predicted"/>
<evidence type="ECO:0000256" key="2">
    <source>
        <dbReference type="SAM" id="MobiDB-lite"/>
    </source>
</evidence>
<feature type="repeat" description="WD" evidence="1">
    <location>
        <begin position="484"/>
        <end position="525"/>
    </location>
</feature>
<dbReference type="InterPro" id="IPR015943">
    <property type="entry name" value="WD40/YVTN_repeat-like_dom_sf"/>
</dbReference>
<feature type="region of interest" description="Disordered" evidence="2">
    <location>
        <begin position="341"/>
        <end position="419"/>
    </location>
</feature>
<feature type="compositionally biased region" description="Pro residues" evidence="2">
    <location>
        <begin position="397"/>
        <end position="416"/>
    </location>
</feature>
<name>A0ABT6HIU7_9ACTN</name>
<organism evidence="4 5">
    <name type="scientific">Streptomyces chengmaiensis</name>
    <dbReference type="NCBI Taxonomy" id="3040919"/>
    <lineage>
        <taxon>Bacteria</taxon>
        <taxon>Bacillati</taxon>
        <taxon>Actinomycetota</taxon>
        <taxon>Actinomycetes</taxon>
        <taxon>Kitasatosporales</taxon>
        <taxon>Streptomycetaceae</taxon>
        <taxon>Streptomyces</taxon>
    </lineage>
</organism>
<feature type="domain" description="Peptidase C14 caspase" evidence="3">
    <location>
        <begin position="20"/>
        <end position="249"/>
    </location>
</feature>
<dbReference type="InterPro" id="IPR029030">
    <property type="entry name" value="Caspase-like_dom_sf"/>
</dbReference>
<dbReference type="Pfam" id="PF00656">
    <property type="entry name" value="Peptidase_C14"/>
    <property type="match status" value="1"/>
</dbReference>
<dbReference type="InterPro" id="IPR011044">
    <property type="entry name" value="Quino_amine_DH_bsu"/>
</dbReference>
<dbReference type="Pfam" id="PF00400">
    <property type="entry name" value="WD40"/>
    <property type="match status" value="2"/>
</dbReference>
<evidence type="ECO:0000313" key="5">
    <source>
        <dbReference type="Proteomes" id="UP001223144"/>
    </source>
</evidence>